<sequence>MTSKLPNEEWKKRLPPDVFQITREKGTEKPFTGKYDKHFENGQYRCVCCDALLFNSEDKFDSGCGWPAFSRVAGDAAPEGESDTNVDLHPDTSLGMNRVEVTCKSCAAHLGHVFEDGPSPTNLRYCINSAALNFQPKNSSA</sequence>
<evidence type="ECO:0000256" key="5">
    <source>
        <dbReference type="ARBA" id="ARBA00048488"/>
    </source>
</evidence>
<proteinExistence type="inferred from homology"/>
<reference evidence="8" key="1">
    <citation type="submission" date="2019-11" db="UniProtKB">
        <authorList>
            <consortium name="WormBaseParasite"/>
        </authorList>
    </citation>
    <scope>IDENTIFICATION</scope>
</reference>
<comment type="function">
    <text evidence="6">Methionine-sulfoxide reductase that specifically reduces methionine (R)-sulfoxide back to methionine. While in many cases methionine oxidation is the result of random oxidation following oxidative stress, methionine oxidation is also a post-translational modification that takes place on specific residues.</text>
</comment>
<evidence type="ECO:0000256" key="2">
    <source>
        <dbReference type="ARBA" id="ARBA00022723"/>
    </source>
</evidence>
<dbReference type="InterPro" id="IPR028427">
    <property type="entry name" value="Met_Sox_Rdtase_MsrB"/>
</dbReference>
<accession>A0A5K3FAE9</accession>
<name>A0A5K3FAE9_MESCO</name>
<evidence type="ECO:0000256" key="4">
    <source>
        <dbReference type="ARBA" id="ARBA00023002"/>
    </source>
</evidence>
<evidence type="ECO:0000256" key="6">
    <source>
        <dbReference type="RuleBase" id="RU365044"/>
    </source>
</evidence>
<comment type="cofactor">
    <cofactor evidence="6">
        <name>Zn(2+)</name>
        <dbReference type="ChEBI" id="CHEBI:29105"/>
    </cofactor>
    <text evidence="6">Binds 1 zinc ion per subunit.</text>
</comment>
<dbReference type="InterPro" id="IPR011057">
    <property type="entry name" value="Mss4-like_sf"/>
</dbReference>
<dbReference type="GO" id="GO:0033743">
    <property type="term" value="F:peptide-methionine (R)-S-oxide reductase activity"/>
    <property type="evidence" value="ECO:0007669"/>
    <property type="project" value="UniProtKB-EC"/>
</dbReference>
<dbReference type="NCBIfam" id="TIGR00357">
    <property type="entry name" value="peptide-methionine (R)-S-oxide reductase MsrB"/>
    <property type="match status" value="1"/>
</dbReference>
<keyword evidence="4 6" id="KW-0560">Oxidoreductase</keyword>
<dbReference type="WBParaSite" id="MCU_006769-RA">
    <property type="protein sequence ID" value="MCU_006769-RA"/>
    <property type="gene ID" value="MCU_006769"/>
</dbReference>
<comment type="similarity">
    <text evidence="1 6">Belongs to the MsrB Met sulfoxide reductase family.</text>
</comment>
<dbReference type="EC" id="1.8.4.12" evidence="6"/>
<evidence type="ECO:0000256" key="3">
    <source>
        <dbReference type="ARBA" id="ARBA00022833"/>
    </source>
</evidence>
<dbReference type="SUPFAM" id="SSF51316">
    <property type="entry name" value="Mss4-like"/>
    <property type="match status" value="1"/>
</dbReference>
<evidence type="ECO:0000256" key="1">
    <source>
        <dbReference type="ARBA" id="ARBA00007174"/>
    </source>
</evidence>
<keyword evidence="3 6" id="KW-0862">Zinc</keyword>
<dbReference type="InterPro" id="IPR002579">
    <property type="entry name" value="Met_Sox_Rdtase_MsrB_dom"/>
</dbReference>
<dbReference type="Gene3D" id="2.170.150.20">
    <property type="entry name" value="Peptide methionine sulfoxide reductase"/>
    <property type="match status" value="1"/>
</dbReference>
<dbReference type="PANTHER" id="PTHR10173:SF52">
    <property type="entry name" value="METHIONINE-R-SULFOXIDE REDUCTASE B1"/>
    <property type="match status" value="1"/>
</dbReference>
<evidence type="ECO:0000313" key="8">
    <source>
        <dbReference type="WBParaSite" id="MCU_006769-RA"/>
    </source>
</evidence>
<evidence type="ECO:0000259" key="7">
    <source>
        <dbReference type="PROSITE" id="PS51790"/>
    </source>
</evidence>
<keyword evidence="2 6" id="KW-0479">Metal-binding</keyword>
<dbReference type="Pfam" id="PF01641">
    <property type="entry name" value="SelR"/>
    <property type="match status" value="1"/>
</dbReference>
<organism evidence="8">
    <name type="scientific">Mesocestoides corti</name>
    <name type="common">Flatworm</name>
    <dbReference type="NCBI Taxonomy" id="53468"/>
    <lineage>
        <taxon>Eukaryota</taxon>
        <taxon>Metazoa</taxon>
        <taxon>Spiralia</taxon>
        <taxon>Lophotrochozoa</taxon>
        <taxon>Platyhelminthes</taxon>
        <taxon>Cestoda</taxon>
        <taxon>Eucestoda</taxon>
        <taxon>Cyclophyllidea</taxon>
        <taxon>Mesocestoididae</taxon>
        <taxon>Mesocestoides</taxon>
    </lineage>
</organism>
<dbReference type="GO" id="GO:0006979">
    <property type="term" value="P:response to oxidative stress"/>
    <property type="evidence" value="ECO:0007669"/>
    <property type="project" value="InterPro"/>
</dbReference>
<comment type="catalytic activity">
    <reaction evidence="5 6">
        <text>L-methionyl-[protein] + [thioredoxin]-disulfide + H2O = L-methionyl-(R)-S-oxide-[protein] + [thioredoxin]-dithiol</text>
        <dbReference type="Rhea" id="RHEA:24164"/>
        <dbReference type="Rhea" id="RHEA-COMP:10698"/>
        <dbReference type="Rhea" id="RHEA-COMP:10700"/>
        <dbReference type="Rhea" id="RHEA-COMP:12313"/>
        <dbReference type="Rhea" id="RHEA-COMP:12314"/>
        <dbReference type="ChEBI" id="CHEBI:15377"/>
        <dbReference type="ChEBI" id="CHEBI:16044"/>
        <dbReference type="ChEBI" id="CHEBI:29950"/>
        <dbReference type="ChEBI" id="CHEBI:45764"/>
        <dbReference type="ChEBI" id="CHEBI:50058"/>
        <dbReference type="EC" id="1.8.4.12"/>
    </reaction>
</comment>
<dbReference type="AlphaFoldDB" id="A0A5K3FAE9"/>
<protein>
    <recommendedName>
        <fullName evidence="6">Peptide-methionine (R)-S-oxide reductase</fullName>
        <ecNumber evidence="6">1.8.4.12</ecNumber>
    </recommendedName>
</protein>
<dbReference type="GO" id="GO:0046872">
    <property type="term" value="F:metal ion binding"/>
    <property type="evidence" value="ECO:0007669"/>
    <property type="project" value="UniProtKB-KW"/>
</dbReference>
<dbReference type="PANTHER" id="PTHR10173">
    <property type="entry name" value="METHIONINE SULFOXIDE REDUCTASE"/>
    <property type="match status" value="1"/>
</dbReference>
<dbReference type="GO" id="GO:0030091">
    <property type="term" value="P:protein repair"/>
    <property type="evidence" value="ECO:0007669"/>
    <property type="project" value="InterPro"/>
</dbReference>
<dbReference type="GO" id="GO:0005737">
    <property type="term" value="C:cytoplasm"/>
    <property type="evidence" value="ECO:0007669"/>
    <property type="project" value="TreeGrafter"/>
</dbReference>
<dbReference type="PROSITE" id="PS51790">
    <property type="entry name" value="MSRB"/>
    <property type="match status" value="1"/>
</dbReference>
<feature type="domain" description="MsrB" evidence="7">
    <location>
        <begin position="7"/>
        <end position="137"/>
    </location>
</feature>
<dbReference type="FunFam" id="2.170.150.20:FF:000001">
    <property type="entry name" value="Peptide methionine sulfoxide reductase MsrB"/>
    <property type="match status" value="1"/>
</dbReference>